<dbReference type="Proteomes" id="UP000095038">
    <property type="component" value="Unassembled WGS sequence"/>
</dbReference>
<accession>A0A1D2VI59</accession>
<dbReference type="RefSeq" id="XP_020047474.1">
    <property type="nucleotide sequence ID" value="XM_020194571.1"/>
</dbReference>
<dbReference type="EMBL" id="KV454480">
    <property type="protein sequence ID" value="ODV61167.1"/>
    <property type="molecule type" value="Genomic_DNA"/>
</dbReference>
<dbReference type="OrthoDB" id="5330253at2759"/>
<evidence type="ECO:0000313" key="2">
    <source>
        <dbReference type="EMBL" id="ODV61167.1"/>
    </source>
</evidence>
<name>A0A1D2VI59_9ASCO</name>
<feature type="region of interest" description="Disordered" evidence="1">
    <location>
        <begin position="148"/>
        <end position="179"/>
    </location>
</feature>
<feature type="region of interest" description="Disordered" evidence="1">
    <location>
        <begin position="46"/>
        <end position="101"/>
    </location>
</feature>
<dbReference type="AlphaFoldDB" id="A0A1D2VI59"/>
<feature type="compositionally biased region" description="Polar residues" evidence="1">
    <location>
        <begin position="66"/>
        <end position="76"/>
    </location>
</feature>
<dbReference type="InterPro" id="IPR018809">
    <property type="entry name" value="DUF2406"/>
</dbReference>
<feature type="compositionally biased region" description="Basic residues" evidence="1">
    <location>
        <begin position="167"/>
        <end position="179"/>
    </location>
</feature>
<dbReference type="Pfam" id="PF10295">
    <property type="entry name" value="DUF2406"/>
    <property type="match status" value="1"/>
</dbReference>
<evidence type="ECO:0000313" key="3">
    <source>
        <dbReference type="Proteomes" id="UP000095038"/>
    </source>
</evidence>
<organism evidence="2 3">
    <name type="scientific">Ascoidea rubescens DSM 1968</name>
    <dbReference type="NCBI Taxonomy" id="1344418"/>
    <lineage>
        <taxon>Eukaryota</taxon>
        <taxon>Fungi</taxon>
        <taxon>Dikarya</taxon>
        <taxon>Ascomycota</taxon>
        <taxon>Saccharomycotina</taxon>
        <taxon>Saccharomycetes</taxon>
        <taxon>Ascoideaceae</taxon>
        <taxon>Ascoidea</taxon>
    </lineage>
</organism>
<evidence type="ECO:0000256" key="1">
    <source>
        <dbReference type="SAM" id="MobiDB-lite"/>
    </source>
</evidence>
<reference evidence="3" key="1">
    <citation type="submission" date="2016-05" db="EMBL/GenBank/DDBJ databases">
        <title>Comparative genomics of biotechnologically important yeasts.</title>
        <authorList>
            <consortium name="DOE Joint Genome Institute"/>
            <person name="Riley R."/>
            <person name="Haridas S."/>
            <person name="Wolfe K.H."/>
            <person name="Lopes M.R."/>
            <person name="Hittinger C.T."/>
            <person name="Goker M."/>
            <person name="Salamov A."/>
            <person name="Wisecaver J."/>
            <person name="Long T.M."/>
            <person name="Aerts A.L."/>
            <person name="Barry K."/>
            <person name="Choi C."/>
            <person name="Clum A."/>
            <person name="Coughlan A.Y."/>
            <person name="Deshpande S."/>
            <person name="Douglass A.P."/>
            <person name="Hanson S.J."/>
            <person name="Klenk H.-P."/>
            <person name="Labutti K."/>
            <person name="Lapidus A."/>
            <person name="Lindquist E."/>
            <person name="Lipzen A."/>
            <person name="Meier-Kolthoff J.P."/>
            <person name="Ohm R.A."/>
            <person name="Otillar R.P."/>
            <person name="Pangilinan J."/>
            <person name="Peng Y."/>
            <person name="Rokas A."/>
            <person name="Rosa C.A."/>
            <person name="Scheuner C."/>
            <person name="Sibirny A.A."/>
            <person name="Slot J.C."/>
            <person name="Stielow J.B."/>
            <person name="Sun H."/>
            <person name="Kurtzman C.P."/>
            <person name="Blackwell M."/>
            <person name="Grigoriev I.V."/>
            <person name="Jeffries T.W."/>
        </authorList>
    </citation>
    <scope>NUCLEOTIDE SEQUENCE [LARGE SCALE GENOMIC DNA]</scope>
    <source>
        <strain evidence="3">DSM 1968</strain>
    </source>
</reference>
<dbReference type="InParanoid" id="A0A1D2VI59"/>
<keyword evidence="3" id="KW-1185">Reference proteome</keyword>
<dbReference type="PANTHER" id="PTHR28186">
    <property type="entry name" value="MEIOTICALLY UP-REGULATED GENE 9 PROTEIN"/>
    <property type="match status" value="1"/>
</dbReference>
<feature type="compositionally biased region" description="Polar residues" evidence="1">
    <location>
        <begin position="48"/>
        <end position="57"/>
    </location>
</feature>
<protein>
    <submittedName>
        <fullName evidence="2">Uncharacterized protein</fullName>
    </submittedName>
</protein>
<sequence>MAVFGGKSPKKNNRASTNSIKLTKADKDLFKNRNSRAQDMMNAINEDQPFQQASDQFDQGKDNGDSMGNFSKSNGINDVFGNPITVVDMSNPTRSRDERPLDTIRSFEFSISGDSVYREQLETARYGFRPRPEFPLLKGNPYANTANTSDSIYVPAYKPPPTTAPAQKKKRGFFGKKKK</sequence>
<gene>
    <name evidence="2" type="ORF">ASCRUDRAFT_8111</name>
</gene>
<feature type="region of interest" description="Disordered" evidence="1">
    <location>
        <begin position="1"/>
        <end position="29"/>
    </location>
</feature>
<dbReference type="PANTHER" id="PTHR28186:SF1">
    <property type="entry name" value="MEIOTICALLY UP-REGULATED GENE 9 PROTEIN"/>
    <property type="match status" value="1"/>
</dbReference>
<proteinExistence type="predicted"/>
<dbReference type="GeneID" id="30968207"/>